<reference evidence="1 2" key="1">
    <citation type="submission" date="2018-08" db="EMBL/GenBank/DDBJ databases">
        <title>Mountain-cultivated ginseng endophyte, Burkholderia stabilis and its activity against ginseng root rot disease.</title>
        <authorList>
            <person name="Tapan Kumar M."/>
            <person name="Bae H."/>
            <person name="Shanmugam G."/>
            <person name="Jeon J."/>
        </authorList>
    </citation>
    <scope>NUCLEOTIDE SEQUENCE [LARGE SCALE GENOMIC DNA]</scope>
    <source>
        <strain evidence="1 2">EB159</strain>
    </source>
</reference>
<protein>
    <submittedName>
        <fullName evidence="1">Secretion protein</fullName>
    </submittedName>
</protein>
<gene>
    <name evidence="1" type="ORF">D1006_34900</name>
</gene>
<dbReference type="InterPro" id="IPR022797">
    <property type="entry name" value="LcrR/CesD2"/>
</dbReference>
<dbReference type="AlphaFoldDB" id="A0A4Q2A8B5"/>
<sequence length="139" mass="15632">MTMQTMDGVTNFLVAQGMHPEPAYFGQSSFRVGWRVRLNDLELVYRLDGDSMVVCDFAAVESANGVSDAVATFIRLIHRIERSGVPLRDVRGMLFETASNPSLNDLRRRLATVLEAQGAYWREIDGELWLHYPVGGARQ</sequence>
<dbReference type="Pfam" id="PF09621">
    <property type="entry name" value="LcrR"/>
    <property type="match status" value="1"/>
</dbReference>
<dbReference type="EMBL" id="QWEX01000003">
    <property type="protein sequence ID" value="RXV65305.1"/>
    <property type="molecule type" value="Genomic_DNA"/>
</dbReference>
<evidence type="ECO:0000313" key="2">
    <source>
        <dbReference type="Proteomes" id="UP000289650"/>
    </source>
</evidence>
<comment type="caution">
    <text evidence="1">The sequence shown here is derived from an EMBL/GenBank/DDBJ whole genome shotgun (WGS) entry which is preliminary data.</text>
</comment>
<accession>A0A4Q2A8B5</accession>
<name>A0A4Q2A8B5_9BURK</name>
<proteinExistence type="predicted"/>
<dbReference type="Proteomes" id="UP000289650">
    <property type="component" value="Unassembled WGS sequence"/>
</dbReference>
<evidence type="ECO:0000313" key="1">
    <source>
        <dbReference type="EMBL" id="RXV65305.1"/>
    </source>
</evidence>
<organism evidence="1 2">
    <name type="scientific">Burkholderia stabilis</name>
    <dbReference type="NCBI Taxonomy" id="95485"/>
    <lineage>
        <taxon>Bacteria</taxon>
        <taxon>Pseudomonadati</taxon>
        <taxon>Pseudomonadota</taxon>
        <taxon>Betaproteobacteria</taxon>
        <taxon>Burkholderiales</taxon>
        <taxon>Burkholderiaceae</taxon>
        <taxon>Burkholderia</taxon>
        <taxon>Burkholderia cepacia complex</taxon>
    </lineage>
</organism>
<dbReference type="OrthoDB" id="8594062at2"/>